<keyword evidence="2" id="KW-1185">Reference proteome</keyword>
<reference evidence="2" key="1">
    <citation type="journal article" date="2023" name="Nat. Plants">
        <title>Single-cell RNA sequencing provides a high-resolution roadmap for understanding the multicellular compartmentation of specialized metabolism.</title>
        <authorList>
            <person name="Sun S."/>
            <person name="Shen X."/>
            <person name="Li Y."/>
            <person name="Li Y."/>
            <person name="Wang S."/>
            <person name="Li R."/>
            <person name="Zhang H."/>
            <person name="Shen G."/>
            <person name="Guo B."/>
            <person name="Wei J."/>
            <person name="Xu J."/>
            <person name="St-Pierre B."/>
            <person name="Chen S."/>
            <person name="Sun C."/>
        </authorList>
    </citation>
    <scope>NUCLEOTIDE SEQUENCE [LARGE SCALE GENOMIC DNA]</scope>
</reference>
<name>A0ACC0BZH3_CATRO</name>
<dbReference type="Proteomes" id="UP001060085">
    <property type="component" value="Linkage Group LG02"/>
</dbReference>
<proteinExistence type="predicted"/>
<accession>A0ACC0BZH3</accession>
<dbReference type="EMBL" id="CM044702">
    <property type="protein sequence ID" value="KAI5678065.1"/>
    <property type="molecule type" value="Genomic_DNA"/>
</dbReference>
<evidence type="ECO:0000313" key="2">
    <source>
        <dbReference type="Proteomes" id="UP001060085"/>
    </source>
</evidence>
<evidence type="ECO:0000313" key="1">
    <source>
        <dbReference type="EMBL" id="KAI5678065.1"/>
    </source>
</evidence>
<organism evidence="1 2">
    <name type="scientific">Catharanthus roseus</name>
    <name type="common">Madagascar periwinkle</name>
    <name type="synonym">Vinca rosea</name>
    <dbReference type="NCBI Taxonomy" id="4058"/>
    <lineage>
        <taxon>Eukaryota</taxon>
        <taxon>Viridiplantae</taxon>
        <taxon>Streptophyta</taxon>
        <taxon>Embryophyta</taxon>
        <taxon>Tracheophyta</taxon>
        <taxon>Spermatophyta</taxon>
        <taxon>Magnoliopsida</taxon>
        <taxon>eudicotyledons</taxon>
        <taxon>Gunneridae</taxon>
        <taxon>Pentapetalae</taxon>
        <taxon>asterids</taxon>
        <taxon>lamiids</taxon>
        <taxon>Gentianales</taxon>
        <taxon>Apocynaceae</taxon>
        <taxon>Rauvolfioideae</taxon>
        <taxon>Vinceae</taxon>
        <taxon>Catharanthinae</taxon>
        <taxon>Catharanthus</taxon>
    </lineage>
</organism>
<protein>
    <submittedName>
        <fullName evidence="1">Uncharacterized protein</fullName>
    </submittedName>
</protein>
<comment type="caution">
    <text evidence="1">The sequence shown here is derived from an EMBL/GenBank/DDBJ whole genome shotgun (WGS) entry which is preliminary data.</text>
</comment>
<sequence>MAYAALTILLQSLDKYSHPNRHFFLVKNHHLQSLVENLEFLQKFLESSTIDCNHQELMKCFEARVRDLSFKAQDVIEEFVSGNECRLEDPIDMFYSQYGVHFTLQQILGEIELLKKEAIEIREKISRDESAVKDEILETVPGKESSVKDLAADMKIEDTIVENVDEGLRVIVDRLISSSPNLEIFCFFCEYECSHGDYKSFLGATARRKLDHLAGLVHGHPLVANHFDLRLLIEWSHIFYGGLTLRYYKRGELTCSKIERLPVKREKILKRKLKYKRYLVVLRESRALELDHFQRWFPEDYQGSRVIFLVNLEMEFRKQFCFQNYSEKSFSVLSCAPNYSIYWEYLQKIFQEESYSPQLISVGERIVINCLGVLKVLDNAAKILSECSKTLEDWQNAAYRIGYVIQIFFPDKVFYIYRCEEEKWTLNTTVFQSLKGKVQANSVVGIDSDLINIKDKLIRGLDRLEIITVLGMGGIGKTTLAKAVYDDPEVQLGFRKSAWIKVSQVYSLRDLFHGLIQNFDTCADAINKMTREELGEKLYRCLKGRKFLIVMDDMWSA</sequence>
<gene>
    <name evidence="1" type="ORF">M9H77_09015</name>
</gene>